<keyword evidence="3" id="KW-0677">Repeat</keyword>
<dbReference type="InterPro" id="IPR027417">
    <property type="entry name" value="P-loop_NTPase"/>
</dbReference>
<accession>A0A6P5YPS6</accession>
<sequence length="730" mass="83008">MEFVTGFKRCMFNHESKVQNLKKQLDKLTYERDRTKHFIEVAMEEGEEIDQGVKSWVTHAEETMKQAGETVKDLEVEAKKRCFIGQCPNFKSLNLLHKRGDENIRAVMELIEQAESHKLNNKSNIQNLENQAEAADKSNVQNLENQAEAAENRNRKTDVEQDKKTSDEVGKVNKVEDKAENRSLVGLYPKPKSPYRVSGVAEDETKAISKQMKQSRFDKGVFPAGTQETESRATQGYEAFESRKDTMEKILKALQDPDLKTIGVFGMTGIGKTMLVKEVARRAKEESLFDEVAMATVSRNPNIKEIQGKIADALGLKFDEESVFARAKRLQQWLKKEDKRALIVLDDLWHGKRLELEEVGIDFEGYHYQNIASEEDQGPVVQNVSENDFQKFSAGRFKILLTSTTKEVLTDMKTARMFEVQVLTDKEATDWFQKIVGDTAKQPDNQQIATRVVTNCSGFPVAISAIAIALRIRAFSHLVGASQNERKPISTKEEKLKNVYLTIDLSYRLLEKLELQSFFQLCALLPQGSDIHVSDLLRYNLGLKIARNVSTLEEARKSMNTLKDAGLLLSSDNDDLVKMHDIVRDVAIWIASEEKRMFVIEGEIHMEELLKQGKLKNCPAISLPYCNIRELSPKLECPRLKLLLLLNKNPSLKVPDTFFEEMKELLVLDLAGMNFPSLPLSFTCLRSLKDLEQRKNKQRQQKLICHLNTSMLQPLTLLFGISAGNTKTFP</sequence>
<dbReference type="Proteomes" id="UP000515121">
    <property type="component" value="Unplaced"/>
</dbReference>
<evidence type="ECO:0000313" key="10">
    <source>
        <dbReference type="RefSeq" id="XP_022742503.1"/>
    </source>
</evidence>
<dbReference type="InterPro" id="IPR036388">
    <property type="entry name" value="WH-like_DNA-bd_sf"/>
</dbReference>
<dbReference type="RefSeq" id="XP_022742503.1">
    <property type="nucleotide sequence ID" value="XM_022886768.1"/>
</dbReference>
<dbReference type="Gene3D" id="3.40.50.300">
    <property type="entry name" value="P-loop containing nucleotide triphosphate hydrolases"/>
    <property type="match status" value="1"/>
</dbReference>
<evidence type="ECO:0000259" key="8">
    <source>
        <dbReference type="SMART" id="SM00382"/>
    </source>
</evidence>
<gene>
    <name evidence="10" type="primary">LOC111293809</name>
</gene>
<protein>
    <submittedName>
        <fullName evidence="10">Disease resistance protein At4g27190-like</fullName>
    </submittedName>
</protein>
<dbReference type="Gene3D" id="1.10.10.10">
    <property type="entry name" value="Winged helix-like DNA-binding domain superfamily/Winged helix DNA-binding domain"/>
    <property type="match status" value="1"/>
</dbReference>
<dbReference type="Pfam" id="PF00931">
    <property type="entry name" value="NB-ARC"/>
    <property type="match status" value="1"/>
</dbReference>
<evidence type="ECO:0000256" key="2">
    <source>
        <dbReference type="ARBA" id="ARBA00022614"/>
    </source>
</evidence>
<dbReference type="InterPro" id="IPR032675">
    <property type="entry name" value="LRR_dom_sf"/>
</dbReference>
<keyword evidence="6" id="KW-0067">ATP-binding</keyword>
<dbReference type="PRINTS" id="PR00364">
    <property type="entry name" value="DISEASERSIST"/>
</dbReference>
<dbReference type="PANTHER" id="PTHR33463">
    <property type="entry name" value="NB-ARC DOMAIN-CONTAINING PROTEIN-RELATED"/>
    <property type="match status" value="1"/>
</dbReference>
<dbReference type="OrthoDB" id="976457at2759"/>
<dbReference type="Gene3D" id="1.10.8.430">
    <property type="entry name" value="Helical domain of apoptotic protease-activating factors"/>
    <property type="match status" value="1"/>
</dbReference>
<keyword evidence="4" id="KW-0547">Nucleotide-binding</keyword>
<keyword evidence="5" id="KW-0611">Plant defense</keyword>
<evidence type="ECO:0000256" key="3">
    <source>
        <dbReference type="ARBA" id="ARBA00022737"/>
    </source>
</evidence>
<evidence type="ECO:0000256" key="6">
    <source>
        <dbReference type="ARBA" id="ARBA00022840"/>
    </source>
</evidence>
<dbReference type="GO" id="GO:0005524">
    <property type="term" value="F:ATP binding"/>
    <property type="evidence" value="ECO:0007669"/>
    <property type="project" value="UniProtKB-KW"/>
</dbReference>
<organism evidence="9 10">
    <name type="scientific">Durio zibethinus</name>
    <name type="common">Durian</name>
    <dbReference type="NCBI Taxonomy" id="66656"/>
    <lineage>
        <taxon>Eukaryota</taxon>
        <taxon>Viridiplantae</taxon>
        <taxon>Streptophyta</taxon>
        <taxon>Embryophyta</taxon>
        <taxon>Tracheophyta</taxon>
        <taxon>Spermatophyta</taxon>
        <taxon>Magnoliopsida</taxon>
        <taxon>eudicotyledons</taxon>
        <taxon>Gunneridae</taxon>
        <taxon>Pentapetalae</taxon>
        <taxon>rosids</taxon>
        <taxon>malvids</taxon>
        <taxon>Malvales</taxon>
        <taxon>Malvaceae</taxon>
        <taxon>Helicteroideae</taxon>
        <taxon>Durio</taxon>
    </lineage>
</organism>
<dbReference type="AlphaFoldDB" id="A0A6P5YPS6"/>
<evidence type="ECO:0000313" key="9">
    <source>
        <dbReference type="Proteomes" id="UP000515121"/>
    </source>
</evidence>
<feature type="region of interest" description="Disordered" evidence="7">
    <location>
        <begin position="145"/>
        <end position="169"/>
    </location>
</feature>
<evidence type="ECO:0000256" key="4">
    <source>
        <dbReference type="ARBA" id="ARBA00022741"/>
    </source>
</evidence>
<evidence type="ECO:0000256" key="1">
    <source>
        <dbReference type="ARBA" id="ARBA00008894"/>
    </source>
</evidence>
<dbReference type="Gene3D" id="3.80.10.10">
    <property type="entry name" value="Ribonuclease Inhibitor"/>
    <property type="match status" value="1"/>
</dbReference>
<dbReference type="GeneID" id="111293809"/>
<dbReference type="InterPro" id="IPR042197">
    <property type="entry name" value="Apaf_helical"/>
</dbReference>
<reference evidence="10" key="1">
    <citation type="submission" date="2025-08" db="UniProtKB">
        <authorList>
            <consortium name="RefSeq"/>
        </authorList>
    </citation>
    <scope>IDENTIFICATION</scope>
    <source>
        <tissue evidence="10">Fruit stalk</tissue>
    </source>
</reference>
<comment type="similarity">
    <text evidence="1">Belongs to the disease resistance NB-LRR family.</text>
</comment>
<dbReference type="PANTHER" id="PTHR33463:SF203">
    <property type="entry name" value="AAA+ ATPASE DOMAIN-CONTAINING PROTEIN"/>
    <property type="match status" value="1"/>
</dbReference>
<dbReference type="KEGG" id="dzi:111293809"/>
<dbReference type="GO" id="GO:0006952">
    <property type="term" value="P:defense response"/>
    <property type="evidence" value="ECO:0007669"/>
    <property type="project" value="UniProtKB-KW"/>
</dbReference>
<dbReference type="InterPro" id="IPR003593">
    <property type="entry name" value="AAA+_ATPase"/>
</dbReference>
<keyword evidence="9" id="KW-1185">Reference proteome</keyword>
<evidence type="ECO:0000256" key="7">
    <source>
        <dbReference type="SAM" id="MobiDB-lite"/>
    </source>
</evidence>
<feature type="domain" description="AAA+ ATPase" evidence="8">
    <location>
        <begin position="258"/>
        <end position="428"/>
    </location>
</feature>
<proteinExistence type="inferred from homology"/>
<dbReference type="InterPro" id="IPR002182">
    <property type="entry name" value="NB-ARC"/>
</dbReference>
<evidence type="ECO:0000256" key="5">
    <source>
        <dbReference type="ARBA" id="ARBA00022821"/>
    </source>
</evidence>
<dbReference type="GO" id="GO:0043531">
    <property type="term" value="F:ADP binding"/>
    <property type="evidence" value="ECO:0007669"/>
    <property type="project" value="InterPro"/>
</dbReference>
<feature type="compositionally biased region" description="Basic and acidic residues" evidence="7">
    <location>
        <begin position="150"/>
        <end position="169"/>
    </location>
</feature>
<keyword evidence="2" id="KW-0433">Leucine-rich repeat</keyword>
<dbReference type="SUPFAM" id="SSF52058">
    <property type="entry name" value="L domain-like"/>
    <property type="match status" value="1"/>
</dbReference>
<dbReference type="SMART" id="SM00382">
    <property type="entry name" value="AAA"/>
    <property type="match status" value="1"/>
</dbReference>
<dbReference type="SUPFAM" id="SSF52540">
    <property type="entry name" value="P-loop containing nucleoside triphosphate hydrolases"/>
    <property type="match status" value="1"/>
</dbReference>
<dbReference type="InterPro" id="IPR050905">
    <property type="entry name" value="Plant_NBS-LRR"/>
</dbReference>
<name>A0A6P5YPS6_DURZI</name>